<dbReference type="SUPFAM" id="SSF48350">
    <property type="entry name" value="GTPase activation domain, GAP"/>
    <property type="match status" value="1"/>
</dbReference>
<evidence type="ECO:0000313" key="3">
    <source>
        <dbReference type="EMBL" id="KAL3320536.1"/>
    </source>
</evidence>
<dbReference type="Proteomes" id="UP001626550">
    <property type="component" value="Unassembled WGS sequence"/>
</dbReference>
<dbReference type="PROSITE" id="PS50238">
    <property type="entry name" value="RHOGAP"/>
    <property type="match status" value="1"/>
</dbReference>
<organism evidence="3 4">
    <name type="scientific">Cichlidogyrus casuarinus</name>
    <dbReference type="NCBI Taxonomy" id="1844966"/>
    <lineage>
        <taxon>Eukaryota</taxon>
        <taxon>Metazoa</taxon>
        <taxon>Spiralia</taxon>
        <taxon>Lophotrochozoa</taxon>
        <taxon>Platyhelminthes</taxon>
        <taxon>Monogenea</taxon>
        <taxon>Monopisthocotylea</taxon>
        <taxon>Dactylogyridea</taxon>
        <taxon>Ancyrocephalidae</taxon>
        <taxon>Cichlidogyrus</taxon>
    </lineage>
</organism>
<protein>
    <submittedName>
        <fullName evidence="3">Rho GTPase-activating protein 25</fullName>
    </submittedName>
</protein>
<comment type="caution">
    <text evidence="3">The sequence shown here is derived from an EMBL/GenBank/DDBJ whole genome shotgun (WGS) entry which is preliminary data.</text>
</comment>
<dbReference type="InterPro" id="IPR008936">
    <property type="entry name" value="Rho_GTPase_activation_prot"/>
</dbReference>
<evidence type="ECO:0000259" key="2">
    <source>
        <dbReference type="PROSITE" id="PS50238"/>
    </source>
</evidence>
<dbReference type="InterPro" id="IPR051025">
    <property type="entry name" value="RhoGAP"/>
</dbReference>
<dbReference type="SMART" id="SM00324">
    <property type="entry name" value="RhoGAP"/>
    <property type="match status" value="1"/>
</dbReference>
<accession>A0ABD2QLX0</accession>
<dbReference type="PANTHER" id="PTHR15228:SF24">
    <property type="entry name" value="RHO-GAP DOMAIN-CONTAINING PROTEIN"/>
    <property type="match status" value="1"/>
</dbReference>
<dbReference type="AlphaFoldDB" id="A0ABD2QLX0"/>
<reference evidence="3 4" key="1">
    <citation type="submission" date="2024-11" db="EMBL/GenBank/DDBJ databases">
        <title>Adaptive evolution of stress response genes in parasites aligns with host niche diversity.</title>
        <authorList>
            <person name="Hahn C."/>
            <person name="Resl P."/>
        </authorList>
    </citation>
    <scope>NUCLEOTIDE SEQUENCE [LARGE SCALE GENOMIC DNA]</scope>
    <source>
        <strain evidence="3">EGGRZ-B1_66</strain>
        <tissue evidence="3">Body</tissue>
    </source>
</reference>
<dbReference type="Pfam" id="PF00620">
    <property type="entry name" value="RhoGAP"/>
    <property type="match status" value="1"/>
</dbReference>
<name>A0ABD2QLX0_9PLAT</name>
<proteinExistence type="predicted"/>
<evidence type="ECO:0000313" key="4">
    <source>
        <dbReference type="Proteomes" id="UP001626550"/>
    </source>
</evidence>
<dbReference type="InterPro" id="IPR000198">
    <property type="entry name" value="RhoGAP_dom"/>
</dbReference>
<dbReference type="EMBL" id="JBJKFK010000046">
    <property type="protein sequence ID" value="KAL3320536.1"/>
    <property type="molecule type" value="Genomic_DNA"/>
</dbReference>
<dbReference type="PANTHER" id="PTHR15228">
    <property type="entry name" value="SPERMATHECAL PHYSIOLOGY VARIANT"/>
    <property type="match status" value="1"/>
</dbReference>
<sequence>MFGLSFSLALFGTPLREQFNHASVDTDYLPSVVYDCVQYLLHHGIHVEGLFRKCGQHNYIRKLADAYDTCQPRPIIGSRAFPCDVHAVAGLLKLYLRETPEPIVPTELYDRLRLVYAEEPSPNTYQQAQIIMSALPGTNLSIMKYLCEFLQEVSKHSAQNKMTLQSLACIFAPNLLRLNEVKELLSTRELSKLDLVSNWIQNAMADFIDKHDKIFLLNPTLLAQIYKSSQGQSMRYTKAGMPIQSKLSNIDAPSFHVAHQYSSARQPASQIYESCYYSEYESNSEAST</sequence>
<dbReference type="CDD" id="cd00159">
    <property type="entry name" value="RhoGAP"/>
    <property type="match status" value="1"/>
</dbReference>
<dbReference type="Gene3D" id="1.10.555.10">
    <property type="entry name" value="Rho GTPase activation protein"/>
    <property type="match status" value="1"/>
</dbReference>
<keyword evidence="1" id="KW-0343">GTPase activation</keyword>
<dbReference type="GO" id="GO:0051056">
    <property type="term" value="P:regulation of small GTPase mediated signal transduction"/>
    <property type="evidence" value="ECO:0007669"/>
    <property type="project" value="UniProtKB-ARBA"/>
</dbReference>
<evidence type="ECO:0000256" key="1">
    <source>
        <dbReference type="ARBA" id="ARBA00022468"/>
    </source>
</evidence>
<gene>
    <name evidence="3" type="primary">ARHGAP25</name>
    <name evidence="3" type="ORF">Ciccas_000800</name>
</gene>
<keyword evidence="4" id="KW-1185">Reference proteome</keyword>
<feature type="domain" description="Rho-GAP" evidence="2">
    <location>
        <begin position="13"/>
        <end position="215"/>
    </location>
</feature>
<dbReference type="GO" id="GO:0005096">
    <property type="term" value="F:GTPase activator activity"/>
    <property type="evidence" value="ECO:0007669"/>
    <property type="project" value="UniProtKB-KW"/>
</dbReference>